<evidence type="ECO:0000313" key="1">
    <source>
        <dbReference type="EMBL" id="OXM59672.1"/>
    </source>
</evidence>
<dbReference type="Proteomes" id="UP000215199">
    <property type="component" value="Unassembled WGS sequence"/>
</dbReference>
<evidence type="ECO:0000313" key="2">
    <source>
        <dbReference type="Proteomes" id="UP000215199"/>
    </source>
</evidence>
<accession>A0A229SL56</accession>
<name>A0A229SL56_9PSEU</name>
<gene>
    <name evidence="1" type="ORF">CF165_46615</name>
</gene>
<reference evidence="2" key="1">
    <citation type="submission" date="2017-07" db="EMBL/GenBank/DDBJ databases">
        <title>Comparative genome mining reveals phylogenetic distribution patterns of secondary metabolites in Amycolatopsis.</title>
        <authorList>
            <person name="Adamek M."/>
            <person name="Alanjary M."/>
            <person name="Sales-Ortells H."/>
            <person name="Goodfellow M."/>
            <person name="Bull A.T."/>
            <person name="Kalinowski J."/>
            <person name="Ziemert N."/>
        </authorList>
    </citation>
    <scope>NUCLEOTIDE SEQUENCE [LARGE SCALE GENOMIC DNA]</scope>
    <source>
        <strain evidence="2">H5</strain>
    </source>
</reference>
<dbReference type="RefSeq" id="WP_093954028.1">
    <property type="nucleotide sequence ID" value="NZ_NMUL01000077.1"/>
</dbReference>
<comment type="caution">
    <text evidence="1">The sequence shown here is derived from an EMBL/GenBank/DDBJ whole genome shotgun (WGS) entry which is preliminary data.</text>
</comment>
<organism evidence="1 2">
    <name type="scientific">Amycolatopsis vastitatis</name>
    <dbReference type="NCBI Taxonomy" id="1905142"/>
    <lineage>
        <taxon>Bacteria</taxon>
        <taxon>Bacillati</taxon>
        <taxon>Actinomycetota</taxon>
        <taxon>Actinomycetes</taxon>
        <taxon>Pseudonocardiales</taxon>
        <taxon>Pseudonocardiaceae</taxon>
        <taxon>Amycolatopsis</taxon>
    </lineage>
</organism>
<dbReference type="OrthoDB" id="3405537at2"/>
<keyword evidence="2" id="KW-1185">Reference proteome</keyword>
<sequence length="82" mass="9303">MEQVDIERAEGAARPASDVHGSVHLVLADNVVHLDPELTVFAAILEGWRRKQSAAFSSPTSTIRPRLRMIRRMEEFTGQYPW</sequence>
<protein>
    <submittedName>
        <fullName evidence="1">Uncharacterized protein</fullName>
    </submittedName>
</protein>
<dbReference type="EMBL" id="NMUL01000077">
    <property type="protein sequence ID" value="OXM59672.1"/>
    <property type="molecule type" value="Genomic_DNA"/>
</dbReference>
<dbReference type="AlphaFoldDB" id="A0A229SL56"/>
<proteinExistence type="predicted"/>